<dbReference type="Proteomes" id="UP000790377">
    <property type="component" value="Unassembled WGS sequence"/>
</dbReference>
<sequence>LPARACPQISIPLKPSIPRTSKAKTALNVPSTSPSAPDGFFGRIGSRFRRDKYTPKTIEMQPPSPKIPKYSPVGKVALGQADARLYRAKSKERKPSGDESGQEEWADVEHWSEAIQLYLKYIDMKGLYGGIISLRISNTMRRYCCLGRRRVNQVCCLREMNQTNATSAIAMHQFFSAGIW</sequence>
<gene>
    <name evidence="1" type="ORF">BJ138DRAFT_1100716</name>
</gene>
<evidence type="ECO:0000313" key="2">
    <source>
        <dbReference type="Proteomes" id="UP000790377"/>
    </source>
</evidence>
<evidence type="ECO:0000313" key="1">
    <source>
        <dbReference type="EMBL" id="KAH7911922.1"/>
    </source>
</evidence>
<dbReference type="EMBL" id="MU267664">
    <property type="protein sequence ID" value="KAH7911922.1"/>
    <property type="molecule type" value="Genomic_DNA"/>
</dbReference>
<feature type="non-terminal residue" evidence="1">
    <location>
        <position position="1"/>
    </location>
</feature>
<keyword evidence="2" id="KW-1185">Reference proteome</keyword>
<proteinExistence type="predicted"/>
<organism evidence="1 2">
    <name type="scientific">Hygrophoropsis aurantiaca</name>
    <dbReference type="NCBI Taxonomy" id="72124"/>
    <lineage>
        <taxon>Eukaryota</taxon>
        <taxon>Fungi</taxon>
        <taxon>Dikarya</taxon>
        <taxon>Basidiomycota</taxon>
        <taxon>Agaricomycotina</taxon>
        <taxon>Agaricomycetes</taxon>
        <taxon>Agaricomycetidae</taxon>
        <taxon>Boletales</taxon>
        <taxon>Coniophorineae</taxon>
        <taxon>Hygrophoropsidaceae</taxon>
        <taxon>Hygrophoropsis</taxon>
    </lineage>
</organism>
<reference evidence="1" key="1">
    <citation type="journal article" date="2021" name="New Phytol.">
        <title>Evolutionary innovations through gain and loss of genes in the ectomycorrhizal Boletales.</title>
        <authorList>
            <person name="Wu G."/>
            <person name="Miyauchi S."/>
            <person name="Morin E."/>
            <person name="Kuo A."/>
            <person name="Drula E."/>
            <person name="Varga T."/>
            <person name="Kohler A."/>
            <person name="Feng B."/>
            <person name="Cao Y."/>
            <person name="Lipzen A."/>
            <person name="Daum C."/>
            <person name="Hundley H."/>
            <person name="Pangilinan J."/>
            <person name="Johnson J."/>
            <person name="Barry K."/>
            <person name="LaButti K."/>
            <person name="Ng V."/>
            <person name="Ahrendt S."/>
            <person name="Min B."/>
            <person name="Choi I.G."/>
            <person name="Park H."/>
            <person name="Plett J.M."/>
            <person name="Magnuson J."/>
            <person name="Spatafora J.W."/>
            <person name="Nagy L.G."/>
            <person name="Henrissat B."/>
            <person name="Grigoriev I.V."/>
            <person name="Yang Z.L."/>
            <person name="Xu J."/>
            <person name="Martin F.M."/>
        </authorList>
    </citation>
    <scope>NUCLEOTIDE SEQUENCE</scope>
    <source>
        <strain evidence="1">ATCC 28755</strain>
    </source>
</reference>
<name>A0ACB8AF13_9AGAM</name>
<accession>A0ACB8AF13</accession>
<comment type="caution">
    <text evidence="1">The sequence shown here is derived from an EMBL/GenBank/DDBJ whole genome shotgun (WGS) entry which is preliminary data.</text>
</comment>
<protein>
    <submittedName>
        <fullName evidence="1">Uncharacterized protein</fullName>
    </submittedName>
</protein>